<dbReference type="InterPro" id="IPR012317">
    <property type="entry name" value="Poly(ADP-ribose)pol_cat_dom"/>
</dbReference>
<dbReference type="EC" id="2.4.2.-" evidence="5"/>
<evidence type="ECO:0000256" key="2">
    <source>
        <dbReference type="ARBA" id="ARBA00022679"/>
    </source>
</evidence>
<keyword evidence="1 5" id="KW-0328">Glycosyltransferase</keyword>
<evidence type="ECO:0000256" key="5">
    <source>
        <dbReference type="RuleBase" id="RU362114"/>
    </source>
</evidence>
<evidence type="ECO:0000259" key="6">
    <source>
        <dbReference type="PROSITE" id="PS51059"/>
    </source>
</evidence>
<name>A0A0H5QTW3_9EUKA</name>
<sequence>DHNSLSLIADQFLKRLLTINETCYQCDGPLPIVMLRPAICDRPLCNHQFEECGLGFSLEEEICHRPEICDLLISMCAAASKSDRLSVFFPKALQDLRSGKMLSTSLQDISRIGNILDLCPRITSLAEFAATGTLDAELRERNPLLPCLLRWIITSNRSHIRALASSETFSQVLAGHQFVLMTSSPEKEARFQSYVREARKQSSNAFEYAFHGSGKGNWHSILRQGLLNMSGTQHQLHGAAYGSGVYMAPDLCTSLAYSKMSGGSGWKNSMFGETWQALALCELANTSRLRKPNPYWVVPEADTIVTRYLFLFTETEIALQRNVMASSINVPFRQ</sequence>
<evidence type="ECO:0000313" key="7">
    <source>
        <dbReference type="EMBL" id="CRZ05448.1"/>
    </source>
</evidence>
<keyword evidence="3" id="KW-0548">Nucleotidyltransferase</keyword>
<keyword evidence="4 5" id="KW-0520">NAD</keyword>
<accession>A0A0H5QTW3</accession>
<organism evidence="7">
    <name type="scientific">Spongospora subterranea</name>
    <dbReference type="NCBI Taxonomy" id="70186"/>
    <lineage>
        <taxon>Eukaryota</taxon>
        <taxon>Sar</taxon>
        <taxon>Rhizaria</taxon>
        <taxon>Endomyxa</taxon>
        <taxon>Phytomyxea</taxon>
        <taxon>Plasmodiophorida</taxon>
        <taxon>Plasmodiophoridae</taxon>
        <taxon>Spongospora</taxon>
    </lineage>
</organism>
<dbReference type="InterPro" id="IPR051838">
    <property type="entry name" value="ARTD_PARP"/>
</dbReference>
<dbReference type="Pfam" id="PF00644">
    <property type="entry name" value="PARP"/>
    <property type="match status" value="1"/>
</dbReference>
<keyword evidence="2 5" id="KW-0808">Transferase</keyword>
<evidence type="ECO:0000256" key="3">
    <source>
        <dbReference type="ARBA" id="ARBA00022695"/>
    </source>
</evidence>
<dbReference type="SUPFAM" id="SSF56399">
    <property type="entry name" value="ADP-ribosylation"/>
    <property type="match status" value="1"/>
</dbReference>
<dbReference type="PANTHER" id="PTHR21328">
    <property type="entry name" value="POLY ADP-RIBOSE POLYMERASE FAMILY, MEMBER PARP"/>
    <property type="match status" value="1"/>
</dbReference>
<dbReference type="AlphaFoldDB" id="A0A0H5QTW3"/>
<dbReference type="EMBL" id="HACM01005006">
    <property type="protein sequence ID" value="CRZ05448.1"/>
    <property type="molecule type" value="Transcribed_RNA"/>
</dbReference>
<feature type="domain" description="PARP catalytic" evidence="6">
    <location>
        <begin position="122"/>
        <end position="334"/>
    </location>
</feature>
<dbReference type="GO" id="GO:0016779">
    <property type="term" value="F:nucleotidyltransferase activity"/>
    <property type="evidence" value="ECO:0007669"/>
    <property type="project" value="UniProtKB-KW"/>
</dbReference>
<feature type="non-terminal residue" evidence="7">
    <location>
        <position position="1"/>
    </location>
</feature>
<dbReference type="PROSITE" id="PS51059">
    <property type="entry name" value="PARP_CATALYTIC"/>
    <property type="match status" value="1"/>
</dbReference>
<evidence type="ECO:0000256" key="4">
    <source>
        <dbReference type="ARBA" id="ARBA00023027"/>
    </source>
</evidence>
<dbReference type="GO" id="GO:0003950">
    <property type="term" value="F:NAD+ poly-ADP-ribosyltransferase activity"/>
    <property type="evidence" value="ECO:0007669"/>
    <property type="project" value="UniProtKB-UniRule"/>
</dbReference>
<proteinExistence type="predicted"/>
<evidence type="ECO:0000256" key="1">
    <source>
        <dbReference type="ARBA" id="ARBA00022676"/>
    </source>
</evidence>
<dbReference type="Gene3D" id="3.90.228.10">
    <property type="match status" value="1"/>
</dbReference>
<protein>
    <recommendedName>
        <fullName evidence="5">Poly [ADP-ribose] polymerase</fullName>
        <shortName evidence="5">PARP</shortName>
        <ecNumber evidence="5">2.4.2.-</ecNumber>
    </recommendedName>
</protein>
<reference evidence="7" key="1">
    <citation type="submission" date="2015-04" db="EMBL/GenBank/DDBJ databases">
        <title>The genome sequence of the plant pathogenic Rhizarian Plasmodiophora brassicae reveals insights in its biotrophic life cycle and the origin of chitin synthesis.</title>
        <authorList>
            <person name="Schwelm A."/>
            <person name="Fogelqvist J."/>
            <person name="Knaust A."/>
            <person name="Julke S."/>
            <person name="Lilja T."/>
            <person name="Dhandapani V."/>
            <person name="Bonilla-Rosso G."/>
            <person name="Karlsson M."/>
            <person name="Shevchenko A."/>
            <person name="Choi S.R."/>
            <person name="Kim H.G."/>
            <person name="Park J.Y."/>
            <person name="Lim Y.P."/>
            <person name="Ludwig-Muller J."/>
            <person name="Dixelius C."/>
        </authorList>
    </citation>
    <scope>NUCLEOTIDE SEQUENCE</scope>
    <source>
        <tissue evidence="7">Potato root galls</tissue>
    </source>
</reference>